<evidence type="ECO:0000313" key="2">
    <source>
        <dbReference type="EMBL" id="GJT54294.1"/>
    </source>
</evidence>
<organism evidence="2 3">
    <name type="scientific">Tanacetum coccineum</name>
    <dbReference type="NCBI Taxonomy" id="301880"/>
    <lineage>
        <taxon>Eukaryota</taxon>
        <taxon>Viridiplantae</taxon>
        <taxon>Streptophyta</taxon>
        <taxon>Embryophyta</taxon>
        <taxon>Tracheophyta</taxon>
        <taxon>Spermatophyta</taxon>
        <taxon>Magnoliopsida</taxon>
        <taxon>eudicotyledons</taxon>
        <taxon>Gunneridae</taxon>
        <taxon>Pentapetalae</taxon>
        <taxon>asterids</taxon>
        <taxon>campanulids</taxon>
        <taxon>Asterales</taxon>
        <taxon>Asteraceae</taxon>
        <taxon>Asteroideae</taxon>
        <taxon>Anthemideae</taxon>
        <taxon>Anthemidinae</taxon>
        <taxon>Tanacetum</taxon>
    </lineage>
</organism>
<feature type="compositionally biased region" description="Polar residues" evidence="1">
    <location>
        <begin position="43"/>
        <end position="58"/>
    </location>
</feature>
<reference evidence="2" key="1">
    <citation type="journal article" date="2022" name="Int. J. Mol. Sci.">
        <title>Draft Genome of Tanacetum Coccineum: Genomic Comparison of Closely Related Tanacetum-Family Plants.</title>
        <authorList>
            <person name="Yamashiro T."/>
            <person name="Shiraishi A."/>
            <person name="Nakayama K."/>
            <person name="Satake H."/>
        </authorList>
    </citation>
    <scope>NUCLEOTIDE SEQUENCE</scope>
</reference>
<comment type="caution">
    <text evidence="2">The sequence shown here is derived from an EMBL/GenBank/DDBJ whole genome shotgun (WGS) entry which is preliminary data.</text>
</comment>
<evidence type="ECO:0000313" key="3">
    <source>
        <dbReference type="Proteomes" id="UP001151760"/>
    </source>
</evidence>
<evidence type="ECO:0000256" key="1">
    <source>
        <dbReference type="SAM" id="MobiDB-lite"/>
    </source>
</evidence>
<protein>
    <submittedName>
        <fullName evidence="2">Uncharacterized protein</fullName>
    </submittedName>
</protein>
<feature type="region of interest" description="Disordered" evidence="1">
    <location>
        <begin position="1"/>
        <end position="58"/>
    </location>
</feature>
<accession>A0ABQ5ETW8</accession>
<sequence>MLGTNSNDFVGTKESINASNDEPQPSNDAGKKDDDGGIDNQEGPENSSQDVNTAGLSIDTASRNINTGSLNINIVSPPVTTALLEATHADFFGDETELDMSNITNTYLVPTTPSTRIHKDHSLDNVIGNV</sequence>
<dbReference type="EMBL" id="BQNB010016659">
    <property type="protein sequence ID" value="GJT54294.1"/>
    <property type="molecule type" value="Genomic_DNA"/>
</dbReference>
<gene>
    <name evidence="2" type="ORF">Tco_0989348</name>
</gene>
<name>A0ABQ5ETW8_9ASTR</name>
<dbReference type="Proteomes" id="UP001151760">
    <property type="component" value="Unassembled WGS sequence"/>
</dbReference>
<proteinExistence type="predicted"/>
<feature type="compositionally biased region" description="Polar residues" evidence="1">
    <location>
        <begin position="1"/>
        <end position="27"/>
    </location>
</feature>
<keyword evidence="3" id="KW-1185">Reference proteome</keyword>
<reference evidence="2" key="2">
    <citation type="submission" date="2022-01" db="EMBL/GenBank/DDBJ databases">
        <authorList>
            <person name="Yamashiro T."/>
            <person name="Shiraishi A."/>
            <person name="Satake H."/>
            <person name="Nakayama K."/>
        </authorList>
    </citation>
    <scope>NUCLEOTIDE SEQUENCE</scope>
</reference>